<sequence length="336" mass="35571">MLSLLATKCIVLVLMTVLTLSACFLPVLVRRVAAKALRQNGMKMFMSGCLCFGGGVLLATVFLHLLPETRDSFDKAAAMGFIPDMTYPYDGAAIWVRCKPIPAPALARPRVKETAIDGDDATLEKFLPEEEGAAVTVTAAASEAKVATLRAVMVVVALSLHSIMEGLALGLVHSNKEVWMLFGALSAHKLIIAFCMAMELLSTDVSRVAFFVSLTIFSVASPLGGLAGTLLVSLTTQTTAVGLLVPTVLHGLSAGTLLYVTFCEILERERGDPNNPTVKMLGLVGGFLLMAGLQVLDILYAPQEDAGLPSDPCSAAASPVPVYNPMPAPYQPGQEY</sequence>
<gene>
    <name evidence="6" type="ORF">O3P69_006152</name>
</gene>
<comment type="subcellular location">
    <subcellularLocation>
        <location evidence="1">Membrane</location>
        <topology evidence="1">Multi-pass membrane protein</topology>
    </subcellularLocation>
</comment>
<keyword evidence="4 5" id="KW-0472">Membrane</keyword>
<organism evidence="6 7">
    <name type="scientific">Scylla paramamosain</name>
    <name type="common">Mud crab</name>
    <dbReference type="NCBI Taxonomy" id="85552"/>
    <lineage>
        <taxon>Eukaryota</taxon>
        <taxon>Metazoa</taxon>
        <taxon>Ecdysozoa</taxon>
        <taxon>Arthropoda</taxon>
        <taxon>Crustacea</taxon>
        <taxon>Multicrustacea</taxon>
        <taxon>Malacostraca</taxon>
        <taxon>Eumalacostraca</taxon>
        <taxon>Eucarida</taxon>
        <taxon>Decapoda</taxon>
        <taxon>Pleocyemata</taxon>
        <taxon>Brachyura</taxon>
        <taxon>Eubrachyura</taxon>
        <taxon>Portunoidea</taxon>
        <taxon>Portunidae</taxon>
        <taxon>Portuninae</taxon>
        <taxon>Scylla</taxon>
    </lineage>
</organism>
<proteinExistence type="predicted"/>
<dbReference type="PANTHER" id="PTHR11040">
    <property type="entry name" value="ZINC/IRON TRANSPORTER"/>
    <property type="match status" value="1"/>
</dbReference>
<keyword evidence="7" id="KW-1185">Reference proteome</keyword>
<evidence type="ECO:0000256" key="2">
    <source>
        <dbReference type="ARBA" id="ARBA00022692"/>
    </source>
</evidence>
<evidence type="ECO:0000313" key="6">
    <source>
        <dbReference type="EMBL" id="KAK8395240.1"/>
    </source>
</evidence>
<dbReference type="Pfam" id="PF02535">
    <property type="entry name" value="Zip"/>
    <property type="match status" value="2"/>
</dbReference>
<reference evidence="6 7" key="1">
    <citation type="submission" date="2023-03" db="EMBL/GenBank/DDBJ databases">
        <title>High-quality genome of Scylla paramamosain provides insights in environmental adaptation.</title>
        <authorList>
            <person name="Zhang L."/>
        </authorList>
    </citation>
    <scope>NUCLEOTIDE SEQUENCE [LARGE SCALE GENOMIC DNA]</scope>
    <source>
        <strain evidence="6">LZ_2023a</strain>
        <tissue evidence="6">Muscle</tissue>
    </source>
</reference>
<dbReference type="InterPro" id="IPR003689">
    <property type="entry name" value="ZIP"/>
</dbReference>
<feature type="transmembrane region" description="Helical" evidence="5">
    <location>
        <begin position="208"/>
        <end position="234"/>
    </location>
</feature>
<evidence type="ECO:0000256" key="5">
    <source>
        <dbReference type="SAM" id="Phobius"/>
    </source>
</evidence>
<evidence type="ECO:0000313" key="7">
    <source>
        <dbReference type="Proteomes" id="UP001487740"/>
    </source>
</evidence>
<dbReference type="EMBL" id="JARAKH010000018">
    <property type="protein sequence ID" value="KAK8395240.1"/>
    <property type="molecule type" value="Genomic_DNA"/>
</dbReference>
<evidence type="ECO:0000256" key="4">
    <source>
        <dbReference type="ARBA" id="ARBA00023136"/>
    </source>
</evidence>
<feature type="transmembrane region" description="Helical" evidence="5">
    <location>
        <begin position="240"/>
        <end position="260"/>
    </location>
</feature>
<name>A0AAW0U6A6_SCYPA</name>
<dbReference type="AlphaFoldDB" id="A0AAW0U6A6"/>
<feature type="transmembrane region" description="Helical" evidence="5">
    <location>
        <begin position="44"/>
        <end position="66"/>
    </location>
</feature>
<comment type="caution">
    <text evidence="6">The sequence shown here is derived from an EMBL/GenBank/DDBJ whole genome shotgun (WGS) entry which is preliminary data.</text>
</comment>
<keyword evidence="2 5" id="KW-0812">Transmembrane</keyword>
<feature type="transmembrane region" description="Helical" evidence="5">
    <location>
        <begin position="178"/>
        <end position="201"/>
    </location>
</feature>
<accession>A0AAW0U6A6</accession>
<dbReference type="GO" id="GO:0005886">
    <property type="term" value="C:plasma membrane"/>
    <property type="evidence" value="ECO:0007669"/>
    <property type="project" value="TreeGrafter"/>
</dbReference>
<dbReference type="Proteomes" id="UP001487740">
    <property type="component" value="Unassembled WGS sequence"/>
</dbReference>
<feature type="transmembrane region" description="Helical" evidence="5">
    <location>
        <begin position="151"/>
        <end position="172"/>
    </location>
</feature>
<feature type="transmembrane region" description="Helical" evidence="5">
    <location>
        <begin position="281"/>
        <end position="301"/>
    </location>
</feature>
<dbReference type="GO" id="GO:0005385">
    <property type="term" value="F:zinc ion transmembrane transporter activity"/>
    <property type="evidence" value="ECO:0007669"/>
    <property type="project" value="TreeGrafter"/>
</dbReference>
<keyword evidence="3 5" id="KW-1133">Transmembrane helix</keyword>
<protein>
    <submittedName>
        <fullName evidence="6">Uncharacterized protein</fullName>
    </submittedName>
</protein>
<evidence type="ECO:0000256" key="1">
    <source>
        <dbReference type="ARBA" id="ARBA00004141"/>
    </source>
</evidence>
<dbReference type="PANTHER" id="PTHR11040:SF203">
    <property type="entry name" value="FI18611P1-RELATED"/>
    <property type="match status" value="1"/>
</dbReference>
<evidence type="ECO:0000256" key="3">
    <source>
        <dbReference type="ARBA" id="ARBA00022989"/>
    </source>
</evidence>